<dbReference type="Gene3D" id="1.25.40.10">
    <property type="entry name" value="Tetratricopeptide repeat domain"/>
    <property type="match status" value="1"/>
</dbReference>
<organism evidence="3 4">
    <name type="scientific">Mucilaginibacter ginsenosidivorax</name>
    <dbReference type="NCBI Taxonomy" id="862126"/>
    <lineage>
        <taxon>Bacteria</taxon>
        <taxon>Pseudomonadati</taxon>
        <taxon>Bacteroidota</taxon>
        <taxon>Sphingobacteriia</taxon>
        <taxon>Sphingobacteriales</taxon>
        <taxon>Sphingobacteriaceae</taxon>
        <taxon>Mucilaginibacter</taxon>
    </lineage>
</organism>
<feature type="chain" id="PRO_5022916562" description="Tetratricopeptide repeat protein" evidence="2">
    <location>
        <begin position="24"/>
        <end position="488"/>
    </location>
</feature>
<protein>
    <recommendedName>
        <fullName evidence="5">Tetratricopeptide repeat protein</fullName>
    </recommendedName>
</protein>
<evidence type="ECO:0000313" key="3">
    <source>
        <dbReference type="EMBL" id="QEC79425.1"/>
    </source>
</evidence>
<dbReference type="Proteomes" id="UP000321362">
    <property type="component" value="Chromosome"/>
</dbReference>
<dbReference type="InterPro" id="IPR011990">
    <property type="entry name" value="TPR-like_helical_dom_sf"/>
</dbReference>
<proteinExistence type="predicted"/>
<keyword evidence="1" id="KW-0472">Membrane</keyword>
<accession>A0A5B8W8Y4</accession>
<name>A0A5B8W8Y4_9SPHI</name>
<evidence type="ECO:0000256" key="1">
    <source>
        <dbReference type="SAM" id="Phobius"/>
    </source>
</evidence>
<evidence type="ECO:0000256" key="2">
    <source>
        <dbReference type="SAM" id="SignalP"/>
    </source>
</evidence>
<sequence length="488" mass="56839">MKTLRFTILILLTCSLKASSAQTSVKKDSLVDYVLLKDQQKREDKVIRYIKGFFQNAPLSQLVDKKKAITDTFVKYNLEQRESILYFMESIYQRRLEKLQESQNALVRAIDEAHKSSDHLLLFDYFTHLAFVQTDEGNAIGAVSSYGLAKNEVKNLNDPYLEAVLNVNISDIYYKSGLYSQSLSYLNQAQRLIDDNKINRLNILSLITYNKAENYFRTQNYDSLKVCHEKLFGPKNRTYKLHTYQKRTGYYLTLLKRDYKGAIKQINDLLRDSLYVKGDLEGQMLADAYFSNGQTDSARYMIEKQLNLPSQKNHPEIRYHLYEVLGKIAERNNDEKLAAENFKLALGELKQNIDNLLQVGDKSSQLKINEVQSLYYVNLLRYERERLWMIFAIALAVLAVIVVAIFYRSSRQKRHYEQLLFAAKKQELATINSHEVRKHLSNILGLLDLVKDIETKEELLKIRKHLLYSAEELDKNVKNVSEKLSEMD</sequence>
<feature type="transmembrane region" description="Helical" evidence="1">
    <location>
        <begin position="387"/>
        <end position="407"/>
    </location>
</feature>
<dbReference type="SUPFAM" id="SSF48452">
    <property type="entry name" value="TPR-like"/>
    <property type="match status" value="1"/>
</dbReference>
<dbReference type="RefSeq" id="WP_147059011.1">
    <property type="nucleotide sequence ID" value="NZ_CP042437.1"/>
</dbReference>
<dbReference type="AlphaFoldDB" id="A0A5B8W8Y4"/>
<keyword evidence="1" id="KW-1133">Transmembrane helix</keyword>
<dbReference type="KEGG" id="mgk:FSB76_27035"/>
<dbReference type="EMBL" id="CP042437">
    <property type="protein sequence ID" value="QEC79425.1"/>
    <property type="molecule type" value="Genomic_DNA"/>
</dbReference>
<keyword evidence="1" id="KW-0812">Transmembrane</keyword>
<reference evidence="3 4" key="1">
    <citation type="journal article" date="2013" name="J. Microbiol.">
        <title>Mucilaginibacter ginsenosidivorax sp. nov., with ginsenoside converting activity isolated from sediment.</title>
        <authorList>
            <person name="Kim J.K."/>
            <person name="Choi T.E."/>
            <person name="Liu Q.M."/>
            <person name="Park H.Y."/>
            <person name="Yi T.H."/>
            <person name="Yoon M.H."/>
            <person name="Kim S.C."/>
            <person name="Im W.T."/>
        </authorList>
    </citation>
    <scope>NUCLEOTIDE SEQUENCE [LARGE SCALE GENOMIC DNA]</scope>
    <source>
        <strain evidence="3 4">KHI28</strain>
    </source>
</reference>
<evidence type="ECO:0000313" key="4">
    <source>
        <dbReference type="Proteomes" id="UP000321362"/>
    </source>
</evidence>
<keyword evidence="4" id="KW-1185">Reference proteome</keyword>
<evidence type="ECO:0008006" key="5">
    <source>
        <dbReference type="Google" id="ProtNLM"/>
    </source>
</evidence>
<gene>
    <name evidence="3" type="ORF">FSB76_27035</name>
</gene>
<feature type="signal peptide" evidence="2">
    <location>
        <begin position="1"/>
        <end position="23"/>
    </location>
</feature>
<dbReference type="OrthoDB" id="732044at2"/>
<keyword evidence="2" id="KW-0732">Signal</keyword>